<reference evidence="4 5" key="5">
    <citation type="journal article" date="2010" name="Appl. Environ. Microbiol.">
        <title>phrR-like gene praR of Azorhizobium caulinodans ORS571 is essential for symbiosis with Sesbania rostrata and is involved in expression of reb genes.</title>
        <authorList>
            <person name="Akiba N."/>
            <person name="Aono T."/>
            <person name="Toyazaki H."/>
            <person name="Sato S."/>
            <person name="Oyaizu H."/>
        </authorList>
    </citation>
    <scope>NUCLEOTIDE SEQUENCE [LARGE SCALE GENOMIC DNA]</scope>
    <source>
        <strain evidence="5">ATCC 43989 / DSM 5975 / JCM 20966 / LMG 6465 / NBRC 14845 / NCIMB 13405 / ORS 571</strain>
    </source>
</reference>
<accession>A8HSC9</accession>
<dbReference type="PANTHER" id="PTHR46401">
    <property type="entry name" value="GLYCOSYLTRANSFERASE WBBK-RELATED"/>
    <property type="match status" value="1"/>
</dbReference>
<dbReference type="GO" id="GO:0016757">
    <property type="term" value="F:glycosyltransferase activity"/>
    <property type="evidence" value="ECO:0007669"/>
    <property type="project" value="InterPro"/>
</dbReference>
<protein>
    <submittedName>
        <fullName evidence="4">Putative glycosyltransferase</fullName>
    </submittedName>
</protein>
<dbReference type="HOGENOM" id="CLU_009583_16_0_5"/>
<dbReference type="AlphaFoldDB" id="A8HSC9"/>
<reference evidence="5" key="2">
    <citation type="submission" date="2007-04" db="EMBL/GenBank/DDBJ databases">
        <title>Complete genome sequence of the nitrogen-fixing bacterium Azorhizobium caulinodans ORS571.</title>
        <authorList>
            <person name="Lee K.B."/>
            <person name="Backer P.D."/>
            <person name="Aono T."/>
            <person name="Liu C.T."/>
            <person name="Suzuki S."/>
            <person name="Suzuki T."/>
            <person name="Kaneko T."/>
            <person name="Yamada M."/>
            <person name="Tabata S."/>
            <person name="Kupfer D.M."/>
            <person name="Najar F.Z."/>
            <person name="Wiley G.B."/>
            <person name="Roe B."/>
            <person name="Binnewies T."/>
            <person name="Ussery D."/>
            <person name="Vereecke D."/>
            <person name="Gevers D."/>
            <person name="Holsters M."/>
            <person name="Oyaizu H."/>
        </authorList>
    </citation>
    <scope>NUCLEOTIDE SEQUENCE [LARGE SCALE GENOMIC DNA]</scope>
    <source>
        <strain evidence="5">ATCC 43989 / DSM 5975 / JCM 20966 / LMG 6465 / NBRC 14845 / NCIMB 13405 / ORS 571</strain>
    </source>
</reference>
<dbReference type="EMBL" id="AP009384">
    <property type="protein sequence ID" value="BAF90166.1"/>
    <property type="molecule type" value="Genomic_DNA"/>
</dbReference>
<evidence type="ECO:0000313" key="5">
    <source>
        <dbReference type="Proteomes" id="UP000000270"/>
    </source>
</evidence>
<name>A8HSC9_AZOC5</name>
<feature type="domain" description="Glycosyltransferase subfamily 4-like N-terminal" evidence="3">
    <location>
        <begin position="31"/>
        <end position="157"/>
    </location>
</feature>
<dbReference type="Proteomes" id="UP000000270">
    <property type="component" value="Chromosome"/>
</dbReference>
<evidence type="ECO:0000259" key="2">
    <source>
        <dbReference type="Pfam" id="PF00534"/>
    </source>
</evidence>
<dbReference type="InterPro" id="IPR001296">
    <property type="entry name" value="Glyco_trans_1"/>
</dbReference>
<dbReference type="Pfam" id="PF13439">
    <property type="entry name" value="Glyco_transf_4"/>
    <property type="match status" value="1"/>
</dbReference>
<dbReference type="GO" id="GO:0009103">
    <property type="term" value="P:lipopolysaccharide biosynthetic process"/>
    <property type="evidence" value="ECO:0007669"/>
    <property type="project" value="TreeGrafter"/>
</dbReference>
<dbReference type="SUPFAM" id="SSF53756">
    <property type="entry name" value="UDP-Glycosyltransferase/glycogen phosphorylase"/>
    <property type="match status" value="1"/>
</dbReference>
<dbReference type="eggNOG" id="COG0438">
    <property type="taxonomic scope" value="Bacteria"/>
</dbReference>
<keyword evidence="5" id="KW-1185">Reference proteome</keyword>
<dbReference type="PANTHER" id="PTHR46401:SF2">
    <property type="entry name" value="GLYCOSYLTRANSFERASE WBBK-RELATED"/>
    <property type="match status" value="1"/>
</dbReference>
<keyword evidence="1 4" id="KW-0808">Transferase</keyword>
<dbReference type="InterPro" id="IPR028098">
    <property type="entry name" value="Glyco_trans_4-like_N"/>
</dbReference>
<feature type="domain" description="Glycosyl transferase family 1" evidence="2">
    <location>
        <begin position="165"/>
        <end position="323"/>
    </location>
</feature>
<reference evidence="4 5" key="6">
    <citation type="journal article" date="2011" name="Appl. Environ. Microbiol.">
        <title>Involvement of the azorhizobial chromosome partition gene (parA) in the onset of bacteroid differentiation during Sesbania rostrata stem nodule development.</title>
        <authorList>
            <person name="Liu CT."/>
            <person name="Lee KB."/>
            <person name="Wang YS."/>
            <person name="Peng MH."/>
            <person name="Lee KT."/>
            <person name="Suzuki S."/>
            <person name="Suzuki T."/>
            <person name="Oyaizu H."/>
        </authorList>
    </citation>
    <scope>NUCLEOTIDE SEQUENCE [LARGE SCALE GENOMIC DNA]</scope>
    <source>
        <strain evidence="5">ATCC 43989 / DSM 5975 / JCM 20966 / LMG 6465 / NBRC 14845 / NCIMB 13405 / ORS 571</strain>
    </source>
</reference>
<organism evidence="4 5">
    <name type="scientific">Azorhizobium caulinodans (strain ATCC 43989 / DSM 5975 / JCM 20966 / LMG 6465 / NBRC 14845 / NCIMB 13405 / ORS 571)</name>
    <dbReference type="NCBI Taxonomy" id="438753"/>
    <lineage>
        <taxon>Bacteria</taxon>
        <taxon>Pseudomonadati</taxon>
        <taxon>Pseudomonadota</taxon>
        <taxon>Alphaproteobacteria</taxon>
        <taxon>Hyphomicrobiales</taxon>
        <taxon>Xanthobacteraceae</taxon>
        <taxon>Azorhizobium</taxon>
    </lineage>
</organism>
<dbReference type="Pfam" id="PF00534">
    <property type="entry name" value="Glycos_transf_1"/>
    <property type="match status" value="1"/>
</dbReference>
<dbReference type="Gene3D" id="3.40.50.2000">
    <property type="entry name" value="Glycogen Phosphorylase B"/>
    <property type="match status" value="2"/>
</dbReference>
<dbReference type="CAZy" id="GT4">
    <property type="family name" value="Glycosyltransferase Family 4"/>
</dbReference>
<dbReference type="STRING" id="438753.AZC_4168"/>
<evidence type="ECO:0000259" key="3">
    <source>
        <dbReference type="Pfam" id="PF13439"/>
    </source>
</evidence>
<reference evidence="4 5" key="1">
    <citation type="journal article" date="2007" name="Appl. Environ. Microbiol.">
        <title>Rhizobial factors required for stem nodule maturation and maintenance in Sesbania rostrata-Azorhizobium caulinodans ORS571 symbiosis.</title>
        <authorList>
            <person name="Suzuki S."/>
            <person name="Aono T."/>
            <person name="Lee KB."/>
            <person name="Suzuki T."/>
            <person name="Liu CT."/>
            <person name="Miwa H."/>
            <person name="Wakao S."/>
            <person name="Iki T."/>
            <person name="Oyaizu H."/>
        </authorList>
    </citation>
    <scope>NUCLEOTIDE SEQUENCE [LARGE SCALE GENOMIC DNA]</scope>
    <source>
        <strain evidence="5">ATCC 43989 / DSM 5975 / JCM 20966 / LMG 6465 / NBRC 14845 / NCIMB 13405 / ORS 571</strain>
    </source>
</reference>
<gene>
    <name evidence="4" type="ordered locus">AZC_4168</name>
</gene>
<dbReference type="CDD" id="cd03801">
    <property type="entry name" value="GT4_PimA-like"/>
    <property type="match status" value="1"/>
</dbReference>
<reference evidence="4 5" key="4">
    <citation type="journal article" date="2009" name="Appl. Environ. Microbiol.">
        <title>Comparative genome-wide transcriptional profiling of Azorhizobium caulinodans ORS571 grown under free-living and symbiotic conditions.</title>
        <authorList>
            <person name="Tsukada S."/>
            <person name="Aono T."/>
            <person name="Akiba N."/>
            <person name="Lee KB."/>
            <person name="Liu CT."/>
            <person name="Toyazaki H."/>
            <person name="Oyaizu H."/>
        </authorList>
    </citation>
    <scope>NUCLEOTIDE SEQUENCE [LARGE SCALE GENOMIC DNA]</scope>
    <source>
        <strain evidence="5">ATCC 43989 / DSM 5975 / JCM 20966 / LMG 6465 / NBRC 14845 / NCIMB 13405 / ORS 571</strain>
    </source>
</reference>
<reference evidence="4 5" key="3">
    <citation type="journal article" date="2008" name="BMC Genomics">
        <title>The genome of the versatile nitrogen fixer Azorhizobium caulinodans ORS571.</title>
        <authorList>
            <person name="Lee KB."/>
            <person name="Backer P.D."/>
            <person name="Aono T."/>
            <person name="Liu CT."/>
            <person name="Suzuki S."/>
            <person name="Suzuki T."/>
            <person name="Kaneko T."/>
            <person name="Yamada M."/>
            <person name="Tabata S."/>
            <person name="Kupfer D.M."/>
            <person name="Najar F.Z."/>
            <person name="Wiley G.B."/>
            <person name="Roe B."/>
            <person name="Binnewies T.T."/>
            <person name="Ussery D.W."/>
            <person name="D'Haeze W."/>
            <person name="Herder J.D."/>
            <person name="Gevers D."/>
            <person name="Vereecke D."/>
            <person name="Holsters M."/>
            <person name="Oyaizu H."/>
        </authorList>
    </citation>
    <scope>NUCLEOTIDE SEQUENCE [LARGE SCALE GENOMIC DNA]</scope>
    <source>
        <strain evidence="5">ATCC 43989 / DSM 5975 / JCM 20966 / LMG 6465 / NBRC 14845 / NCIMB 13405 / ORS 571</strain>
    </source>
</reference>
<dbReference type="KEGG" id="azc:AZC_4168"/>
<sequence>MMKAVLAFPGDLDTPTGGYAYDRAVLRALPGHGVDVKPLALPRAFPFPAASDLAETARLLGETPADALLFVDGLALGAMPVDLLNASGRRIVALIHHPLAREAGLSPEQQAALEASEREALAICAGVIATSAATGRDLVANYGVPPDRLSIAEPGVAPAPRAVAQGEPPHILAIGSVIPRKNYAGLVAALAGVADLGWTATFIGSLDFAPQTVAEVRSLIAAHGLGHRIRLAGAVPAEALEAAYAGCDLFVHAALYEGYGMVLADALRRGLPMIASTGGAAGDTVPDGSAVKVPPGDTPALTAALRALLSDRSARLRLADAAAEAGARLPGWDDTARTIAQALKQASRSPTP</sequence>
<evidence type="ECO:0000313" key="4">
    <source>
        <dbReference type="EMBL" id="BAF90166.1"/>
    </source>
</evidence>
<proteinExistence type="predicted"/>
<evidence type="ECO:0000256" key="1">
    <source>
        <dbReference type="ARBA" id="ARBA00022679"/>
    </source>
</evidence>